<dbReference type="EMBL" id="JBHSAS010000006">
    <property type="protein sequence ID" value="MFC4028280.1"/>
    <property type="molecule type" value="Genomic_DNA"/>
</dbReference>
<feature type="transmembrane region" description="Helical" evidence="1">
    <location>
        <begin position="90"/>
        <end position="109"/>
    </location>
</feature>
<evidence type="ECO:0000313" key="3">
    <source>
        <dbReference type="EMBL" id="MFC4028280.1"/>
    </source>
</evidence>
<keyword evidence="5" id="KW-1185">Reference proteome</keyword>
<feature type="transmembrane region" description="Helical" evidence="1">
    <location>
        <begin position="115"/>
        <end position="133"/>
    </location>
</feature>
<dbReference type="RefSeq" id="WP_290230946.1">
    <property type="nucleotide sequence ID" value="NZ_JAUFPZ010000002.1"/>
</dbReference>
<accession>A0ABV8H835</accession>
<evidence type="ECO:0000313" key="5">
    <source>
        <dbReference type="Proteomes" id="UP001595793"/>
    </source>
</evidence>
<feature type="domain" description="Glycine zipper-like" evidence="2">
    <location>
        <begin position="92"/>
        <end position="134"/>
    </location>
</feature>
<gene>
    <name evidence="3" type="ORF">ACFOS1_12735</name>
    <name evidence="4" type="ORF">ACFOS1_14230</name>
</gene>
<evidence type="ECO:0000313" key="4">
    <source>
        <dbReference type="EMBL" id="MFC4028571.1"/>
    </source>
</evidence>
<protein>
    <recommendedName>
        <fullName evidence="2">Glycine zipper-like domain-containing protein</fullName>
    </recommendedName>
</protein>
<sequence>MELKSIKPRADIAQNKKAYKTFSQFMGFIEVIKQQELTNPVIEKLNLEIDKTNEAPIKKLKNQIRKSQLKMLQIIEKDLKLVPKNYYRNTWVAIGISAIGIPLGTAFGLAIDNMAYLGLGIPVGLAIGVAIGTQKDKKAEKENRQMNMEV</sequence>
<dbReference type="EMBL" id="JBHSAS010000011">
    <property type="protein sequence ID" value="MFC4028571.1"/>
    <property type="molecule type" value="Genomic_DNA"/>
</dbReference>
<evidence type="ECO:0000259" key="2">
    <source>
        <dbReference type="Pfam" id="PF26273"/>
    </source>
</evidence>
<reference evidence="3" key="1">
    <citation type="journal article" date="2014" name="Int. J. Syst. Evol. Microbiol.">
        <title>Complete genome of a new Firmicutes species belonging to the dominant human colonic microbiota ('Ruminococcus bicirculans') reveals two chromosomes and a selective capacity to utilize plant glucans.</title>
        <authorList>
            <consortium name="NISC Comparative Sequencing Program"/>
            <person name="Wegmann U."/>
            <person name="Louis P."/>
            <person name="Goesmann A."/>
            <person name="Henrissat B."/>
            <person name="Duncan S.H."/>
            <person name="Flint H.J."/>
        </authorList>
    </citation>
    <scope>NUCLEOTIDE SEQUENCE</scope>
    <source>
        <strain evidence="3">CECT 9128</strain>
    </source>
</reference>
<reference evidence="3" key="3">
    <citation type="submission" date="2024-09" db="EMBL/GenBank/DDBJ databases">
        <authorList>
            <person name="Sun Q."/>
            <person name="Mori K."/>
        </authorList>
    </citation>
    <scope>NUCLEOTIDE SEQUENCE</scope>
    <source>
        <strain evidence="3">CECT 9128</strain>
    </source>
</reference>
<dbReference type="Proteomes" id="UP001595793">
    <property type="component" value="Unassembled WGS sequence"/>
</dbReference>
<proteinExistence type="predicted"/>
<dbReference type="Pfam" id="PF26273">
    <property type="entry name" value="Gly_zipper"/>
    <property type="match status" value="1"/>
</dbReference>
<keyword evidence="1" id="KW-0472">Membrane</keyword>
<name>A0ABV8H835_9FLAO</name>
<dbReference type="InterPro" id="IPR058598">
    <property type="entry name" value="Gly_zipper-like_dom"/>
</dbReference>
<evidence type="ECO:0000256" key="1">
    <source>
        <dbReference type="SAM" id="Phobius"/>
    </source>
</evidence>
<reference evidence="5" key="2">
    <citation type="journal article" date="2019" name="Int. J. Syst. Evol. Microbiol.">
        <title>The Global Catalogue of Microorganisms (GCM) 10K type strain sequencing project: providing services to taxonomists for standard genome sequencing and annotation.</title>
        <authorList>
            <consortium name="The Broad Institute Genomics Platform"/>
            <consortium name="The Broad Institute Genome Sequencing Center for Infectious Disease"/>
            <person name="Wu L."/>
            <person name="Ma J."/>
        </authorList>
    </citation>
    <scope>NUCLEOTIDE SEQUENCE [LARGE SCALE GENOMIC DNA]</scope>
    <source>
        <strain evidence="5">CECT 9128</strain>
    </source>
</reference>
<keyword evidence="1" id="KW-1133">Transmembrane helix</keyword>
<organism evidence="3 5">
    <name type="scientific">Zunongwangia endophytica</name>
    <dbReference type="NCBI Taxonomy" id="1808945"/>
    <lineage>
        <taxon>Bacteria</taxon>
        <taxon>Pseudomonadati</taxon>
        <taxon>Bacteroidota</taxon>
        <taxon>Flavobacteriia</taxon>
        <taxon>Flavobacteriales</taxon>
        <taxon>Flavobacteriaceae</taxon>
        <taxon>Zunongwangia</taxon>
    </lineage>
</organism>
<comment type="caution">
    <text evidence="3">The sequence shown here is derived from an EMBL/GenBank/DDBJ whole genome shotgun (WGS) entry which is preliminary data.</text>
</comment>
<keyword evidence="1" id="KW-0812">Transmembrane</keyword>